<accession>A0A453H924</accession>
<evidence type="ECO:0000256" key="1">
    <source>
        <dbReference type="SAM" id="MobiDB-lite"/>
    </source>
</evidence>
<dbReference type="EnsemblPlants" id="AET4Gv20115800.1">
    <property type="protein sequence ID" value="AET4Gv20115800.1"/>
    <property type="gene ID" value="AET4Gv20115800"/>
</dbReference>
<dbReference type="Pfam" id="PF14223">
    <property type="entry name" value="Retrotran_gag_2"/>
    <property type="match status" value="1"/>
</dbReference>
<keyword evidence="3" id="KW-1185">Reference proteome</keyword>
<proteinExistence type="predicted"/>
<reference evidence="2" key="3">
    <citation type="journal article" date="2017" name="Nature">
        <title>Genome sequence of the progenitor of the wheat D genome Aegilops tauschii.</title>
        <authorList>
            <person name="Luo M.C."/>
            <person name="Gu Y.Q."/>
            <person name="Puiu D."/>
            <person name="Wang H."/>
            <person name="Twardziok S.O."/>
            <person name="Deal K.R."/>
            <person name="Huo N."/>
            <person name="Zhu T."/>
            <person name="Wang L."/>
            <person name="Wang Y."/>
            <person name="McGuire P.E."/>
            <person name="Liu S."/>
            <person name="Long H."/>
            <person name="Ramasamy R.K."/>
            <person name="Rodriguez J.C."/>
            <person name="Van S.L."/>
            <person name="Yuan L."/>
            <person name="Wang Z."/>
            <person name="Xia Z."/>
            <person name="Xiao L."/>
            <person name="Anderson O.D."/>
            <person name="Ouyang S."/>
            <person name="Liang Y."/>
            <person name="Zimin A.V."/>
            <person name="Pertea G."/>
            <person name="Qi P."/>
            <person name="Bennetzen J.L."/>
            <person name="Dai X."/>
            <person name="Dawson M.W."/>
            <person name="Muller H.G."/>
            <person name="Kugler K."/>
            <person name="Rivarola-Duarte L."/>
            <person name="Spannagl M."/>
            <person name="Mayer K.F.X."/>
            <person name="Lu F.H."/>
            <person name="Bevan M.W."/>
            <person name="Leroy P."/>
            <person name="Li P."/>
            <person name="You F.M."/>
            <person name="Sun Q."/>
            <person name="Liu Z."/>
            <person name="Lyons E."/>
            <person name="Wicker T."/>
            <person name="Salzberg S.L."/>
            <person name="Devos K.M."/>
            <person name="Dvorak J."/>
        </authorList>
    </citation>
    <scope>NUCLEOTIDE SEQUENCE [LARGE SCALE GENOMIC DNA]</scope>
    <source>
        <strain evidence="2">cv. AL8/78</strain>
    </source>
</reference>
<evidence type="ECO:0000313" key="3">
    <source>
        <dbReference type="Proteomes" id="UP000015105"/>
    </source>
</evidence>
<sequence>MGAGLYGYIDQTTPEPTKTITSKNSDDKDQVIPNPAYSPWLVQDQQIVAYLLRNLSKEVLVQVASLEKSHAIWTALANMYSAMSVSRTNNIRTSLTNAQKGS</sequence>
<reference evidence="3" key="1">
    <citation type="journal article" date="2014" name="Science">
        <title>Ancient hybridizations among the ancestral genomes of bread wheat.</title>
        <authorList>
            <consortium name="International Wheat Genome Sequencing Consortium,"/>
            <person name="Marcussen T."/>
            <person name="Sandve S.R."/>
            <person name="Heier L."/>
            <person name="Spannagl M."/>
            <person name="Pfeifer M."/>
            <person name="Jakobsen K.S."/>
            <person name="Wulff B.B."/>
            <person name="Steuernagel B."/>
            <person name="Mayer K.F."/>
            <person name="Olsen O.A."/>
        </authorList>
    </citation>
    <scope>NUCLEOTIDE SEQUENCE [LARGE SCALE GENOMIC DNA]</scope>
    <source>
        <strain evidence="3">cv. AL8/78</strain>
    </source>
</reference>
<dbReference type="Gramene" id="AET4Gv20115800.1">
    <property type="protein sequence ID" value="AET4Gv20115800.1"/>
    <property type="gene ID" value="AET4Gv20115800"/>
</dbReference>
<reference evidence="2" key="4">
    <citation type="submission" date="2019-03" db="UniProtKB">
        <authorList>
            <consortium name="EnsemblPlants"/>
        </authorList>
    </citation>
    <scope>IDENTIFICATION</scope>
</reference>
<feature type="region of interest" description="Disordered" evidence="1">
    <location>
        <begin position="1"/>
        <end position="30"/>
    </location>
</feature>
<name>A0A453H924_AEGTS</name>
<evidence type="ECO:0008006" key="4">
    <source>
        <dbReference type="Google" id="ProtNLM"/>
    </source>
</evidence>
<protein>
    <recommendedName>
        <fullName evidence="4">Retrotransposon Copia-like N-terminal domain-containing protein</fullName>
    </recommendedName>
</protein>
<dbReference type="Proteomes" id="UP000015105">
    <property type="component" value="Chromosome 4D"/>
</dbReference>
<feature type="compositionally biased region" description="Polar residues" evidence="1">
    <location>
        <begin position="10"/>
        <end position="23"/>
    </location>
</feature>
<evidence type="ECO:0000313" key="2">
    <source>
        <dbReference type="EnsemblPlants" id="AET4Gv20115800.1"/>
    </source>
</evidence>
<reference evidence="3" key="2">
    <citation type="journal article" date="2017" name="Nat. Plants">
        <title>The Aegilops tauschii genome reveals multiple impacts of transposons.</title>
        <authorList>
            <person name="Zhao G."/>
            <person name="Zou C."/>
            <person name="Li K."/>
            <person name="Wang K."/>
            <person name="Li T."/>
            <person name="Gao L."/>
            <person name="Zhang X."/>
            <person name="Wang H."/>
            <person name="Yang Z."/>
            <person name="Liu X."/>
            <person name="Jiang W."/>
            <person name="Mao L."/>
            <person name="Kong X."/>
            <person name="Jiao Y."/>
            <person name="Jia J."/>
        </authorList>
    </citation>
    <scope>NUCLEOTIDE SEQUENCE [LARGE SCALE GENOMIC DNA]</scope>
    <source>
        <strain evidence="3">cv. AL8/78</strain>
    </source>
</reference>
<reference evidence="2" key="5">
    <citation type="journal article" date="2021" name="G3 (Bethesda)">
        <title>Aegilops tauschii genome assembly Aet v5.0 features greater sequence contiguity and improved annotation.</title>
        <authorList>
            <person name="Wang L."/>
            <person name="Zhu T."/>
            <person name="Rodriguez J.C."/>
            <person name="Deal K.R."/>
            <person name="Dubcovsky J."/>
            <person name="McGuire P.E."/>
            <person name="Lux T."/>
            <person name="Spannagl M."/>
            <person name="Mayer K.F.X."/>
            <person name="Baldrich P."/>
            <person name="Meyers B.C."/>
            <person name="Huo N."/>
            <person name="Gu Y.Q."/>
            <person name="Zhou H."/>
            <person name="Devos K.M."/>
            <person name="Bennetzen J.L."/>
            <person name="Unver T."/>
            <person name="Budak H."/>
            <person name="Gulick P.J."/>
            <person name="Galiba G."/>
            <person name="Kalapos B."/>
            <person name="Nelson D.R."/>
            <person name="Li P."/>
            <person name="You F.M."/>
            <person name="Luo M.C."/>
            <person name="Dvorak J."/>
        </authorList>
    </citation>
    <scope>NUCLEOTIDE SEQUENCE [LARGE SCALE GENOMIC DNA]</scope>
    <source>
        <strain evidence="2">cv. AL8/78</strain>
    </source>
</reference>
<organism evidence="2 3">
    <name type="scientific">Aegilops tauschii subsp. strangulata</name>
    <name type="common">Goatgrass</name>
    <dbReference type="NCBI Taxonomy" id="200361"/>
    <lineage>
        <taxon>Eukaryota</taxon>
        <taxon>Viridiplantae</taxon>
        <taxon>Streptophyta</taxon>
        <taxon>Embryophyta</taxon>
        <taxon>Tracheophyta</taxon>
        <taxon>Spermatophyta</taxon>
        <taxon>Magnoliopsida</taxon>
        <taxon>Liliopsida</taxon>
        <taxon>Poales</taxon>
        <taxon>Poaceae</taxon>
        <taxon>BOP clade</taxon>
        <taxon>Pooideae</taxon>
        <taxon>Triticodae</taxon>
        <taxon>Triticeae</taxon>
        <taxon>Triticinae</taxon>
        <taxon>Aegilops</taxon>
    </lineage>
</organism>
<dbReference type="AlphaFoldDB" id="A0A453H924"/>